<dbReference type="AlphaFoldDB" id="A0A6B0SHT7"/>
<organism evidence="3 4">
    <name type="scientific">Halobacterium bonnevillei</name>
    <dbReference type="NCBI Taxonomy" id="2692200"/>
    <lineage>
        <taxon>Archaea</taxon>
        <taxon>Methanobacteriati</taxon>
        <taxon>Methanobacteriota</taxon>
        <taxon>Stenosarchaea group</taxon>
        <taxon>Halobacteria</taxon>
        <taxon>Halobacteriales</taxon>
        <taxon>Halobacteriaceae</taxon>
        <taxon>Halobacterium</taxon>
    </lineage>
</organism>
<dbReference type="InterPro" id="IPR002881">
    <property type="entry name" value="DUF58"/>
</dbReference>
<dbReference type="EMBL" id="WUUU01000006">
    <property type="protein sequence ID" value="MXR19441.1"/>
    <property type="molecule type" value="Genomic_DNA"/>
</dbReference>
<dbReference type="RefSeq" id="WP_159525032.1">
    <property type="nucleotide sequence ID" value="NZ_WUUU01000006.1"/>
</dbReference>
<feature type="region of interest" description="Disordered" evidence="1">
    <location>
        <begin position="311"/>
        <end position="341"/>
    </location>
</feature>
<dbReference type="Proteomes" id="UP000471521">
    <property type="component" value="Unassembled WGS sequence"/>
</dbReference>
<feature type="domain" description="DUF58" evidence="2">
    <location>
        <begin position="200"/>
        <end position="320"/>
    </location>
</feature>
<dbReference type="PANTHER" id="PTHR33608:SF6">
    <property type="entry name" value="BLL2464 PROTEIN"/>
    <property type="match status" value="1"/>
</dbReference>
<sequence length="485" mass="53290">MEPTRRFWVIAALGTAGAALALLFGDVLWVGIPLGIGAWALIEQLTFTNQLTQLSRSAPITQSLTRDAVLVDDATTLEIRTNPDHEPLLETLDATLTVTPHPALTVEADHEHDLAGETELISLPLRISVAGSYEISPPRVRMRSARGLFEESLPLGNQCTLTAEPRVPRDIHVGTGGERIAVAFGDHDANQGGSGFDPGELREYMPGDPTNRIDWNATARLGDPYIREYEAETTRQTQLIVDHRAQMRTGPDGQTKLDYAREVATWLTDYAAGLDDPLGLTLVSDDHVSGPTTPAADAAHYRRIRQELLDLTTAPESSPPPTSRSNRSANRALPRSSRDARRLAAGLDSDDEFARTLRSYFADVAGYVDRRADDPLFQAVQTRLADNSGDSWLVVVTDDTNRAELLETVRAAATPETFVTVFLLPSVLFDTTEFRDIEAAYGEYRDFETFRQQLEATRAVTAFEVGPSDRLEALLATTHTQRATQ</sequence>
<keyword evidence="4" id="KW-1185">Reference proteome</keyword>
<dbReference type="PANTHER" id="PTHR33608">
    <property type="entry name" value="BLL2464 PROTEIN"/>
    <property type="match status" value="1"/>
</dbReference>
<dbReference type="OrthoDB" id="31512at2157"/>
<reference evidence="3 4" key="1">
    <citation type="submission" date="2019-12" db="EMBL/GenBank/DDBJ databases">
        <title>Isolation and characterization of three novel carbon monoxide-oxidizing members of Halobacteria from salione crusts and soils.</title>
        <authorList>
            <person name="Myers M.R."/>
            <person name="King G.M."/>
        </authorList>
    </citation>
    <scope>NUCLEOTIDE SEQUENCE [LARGE SCALE GENOMIC DNA]</scope>
    <source>
        <strain evidence="3 4">PCN9</strain>
    </source>
</reference>
<accession>A0A6B0SHT7</accession>
<evidence type="ECO:0000313" key="4">
    <source>
        <dbReference type="Proteomes" id="UP000471521"/>
    </source>
</evidence>
<name>A0A6B0SHT7_9EURY</name>
<evidence type="ECO:0000256" key="1">
    <source>
        <dbReference type="SAM" id="MobiDB-lite"/>
    </source>
</evidence>
<proteinExistence type="predicted"/>
<evidence type="ECO:0000259" key="2">
    <source>
        <dbReference type="Pfam" id="PF01882"/>
    </source>
</evidence>
<comment type="caution">
    <text evidence="3">The sequence shown here is derived from an EMBL/GenBank/DDBJ whole genome shotgun (WGS) entry which is preliminary data.</text>
</comment>
<gene>
    <name evidence="3" type="ORF">GRX66_02040</name>
</gene>
<feature type="compositionally biased region" description="Low complexity" evidence="1">
    <location>
        <begin position="323"/>
        <end position="335"/>
    </location>
</feature>
<dbReference type="Pfam" id="PF01882">
    <property type="entry name" value="DUF58"/>
    <property type="match status" value="1"/>
</dbReference>
<evidence type="ECO:0000313" key="3">
    <source>
        <dbReference type="EMBL" id="MXR19441.1"/>
    </source>
</evidence>
<protein>
    <submittedName>
        <fullName evidence="3">DUF58 domain-containing protein</fullName>
    </submittedName>
</protein>